<dbReference type="OrthoDB" id="3431510at2"/>
<organism evidence="2 3">
    <name type="scientific">Streptomyces lunaelactis</name>
    <dbReference type="NCBI Taxonomy" id="1535768"/>
    <lineage>
        <taxon>Bacteria</taxon>
        <taxon>Bacillati</taxon>
        <taxon>Actinomycetota</taxon>
        <taxon>Actinomycetes</taxon>
        <taxon>Kitasatosporales</taxon>
        <taxon>Streptomycetaceae</taxon>
        <taxon>Streptomyces</taxon>
    </lineage>
</organism>
<feature type="transmembrane region" description="Helical" evidence="1">
    <location>
        <begin position="14"/>
        <end position="36"/>
    </location>
</feature>
<evidence type="ECO:0000313" key="3">
    <source>
        <dbReference type="Proteomes" id="UP000244201"/>
    </source>
</evidence>
<keyword evidence="3" id="KW-1185">Reference proteome</keyword>
<sequence>MSTKSLWSLIDSRLLEWGLGLALLLAGLFGVLFPILGATGPFDPMDTREVWLEGTTRVPDATTGGVVTLNGTHQAEVVIADPNLRQRLLLALPRITTSLLVILILVLLLRMARTLRGGDVFAPENARRLNIIGMTVLVLGCFGPPMEAFTTQLLVSGTPVAERVGFSLTVSAAPVLVAFLILALGEVFRRGAKLRADTEGLV</sequence>
<feature type="transmembrane region" description="Helical" evidence="1">
    <location>
        <begin position="129"/>
        <end position="146"/>
    </location>
</feature>
<dbReference type="GeneID" id="55657362"/>
<protein>
    <submittedName>
        <fullName evidence="2">DUF2975 domain-containing protein</fullName>
    </submittedName>
</protein>
<accession>A0A2R4T4C4</accession>
<keyword evidence="1" id="KW-0812">Transmembrane</keyword>
<dbReference type="Pfam" id="PF11188">
    <property type="entry name" value="DUF2975"/>
    <property type="match status" value="1"/>
</dbReference>
<dbReference type="KEGG" id="slk:SLUN_19070"/>
<gene>
    <name evidence="2" type="ORF">SLUN_19070</name>
</gene>
<feature type="transmembrane region" description="Helical" evidence="1">
    <location>
        <begin position="166"/>
        <end position="185"/>
    </location>
</feature>
<evidence type="ECO:0000256" key="1">
    <source>
        <dbReference type="SAM" id="Phobius"/>
    </source>
</evidence>
<dbReference type="EMBL" id="CP026304">
    <property type="protein sequence ID" value="AVZ73956.1"/>
    <property type="molecule type" value="Genomic_DNA"/>
</dbReference>
<keyword evidence="1" id="KW-0472">Membrane</keyword>
<keyword evidence="1" id="KW-1133">Transmembrane helix</keyword>
<dbReference type="InterPro" id="IPR021354">
    <property type="entry name" value="DUF2975"/>
</dbReference>
<dbReference type="Proteomes" id="UP000244201">
    <property type="component" value="Chromosome"/>
</dbReference>
<dbReference type="RefSeq" id="WP_108149786.1">
    <property type="nucleotide sequence ID" value="NZ_CP026304.1"/>
</dbReference>
<dbReference type="AlphaFoldDB" id="A0A2R4T4C4"/>
<evidence type="ECO:0000313" key="2">
    <source>
        <dbReference type="EMBL" id="AVZ73956.1"/>
    </source>
</evidence>
<reference evidence="2 3" key="1">
    <citation type="submission" date="2018-01" db="EMBL/GenBank/DDBJ databases">
        <title>Complete genome sequence of Streptomyces lunaelactis MM109T, a Ferroverdin A producer isolated from cave moonmilk deposits.</title>
        <authorList>
            <person name="Naome A."/>
            <person name="Martinet L."/>
            <person name="Maciejewska M."/>
            <person name="Anderssen S."/>
            <person name="Adam D."/>
            <person name="Tenconi E."/>
            <person name="Deflandre B."/>
            <person name="Arguelles-Arias A."/>
            <person name="Calusinska M."/>
            <person name="Copieters W."/>
            <person name="Karim L."/>
            <person name="Hanikenne M."/>
            <person name="Baurain D."/>
            <person name="van Wezel G."/>
            <person name="Smargiasso N."/>
            <person name="de Pauw E."/>
            <person name="Delfosse P."/>
            <person name="Rigali S."/>
        </authorList>
    </citation>
    <scope>NUCLEOTIDE SEQUENCE [LARGE SCALE GENOMIC DNA]</scope>
    <source>
        <strain evidence="2 3">MM109</strain>
    </source>
</reference>
<feature type="transmembrane region" description="Helical" evidence="1">
    <location>
        <begin position="91"/>
        <end position="109"/>
    </location>
</feature>
<name>A0A2R4T4C4_9ACTN</name>
<proteinExistence type="predicted"/>